<accession>A0ACB9HTA4</accession>
<protein>
    <submittedName>
        <fullName evidence="1">Uncharacterized protein</fullName>
    </submittedName>
</protein>
<name>A0ACB9HTA4_9ASTR</name>
<reference evidence="2" key="1">
    <citation type="journal article" date="2022" name="Mol. Ecol. Resour.">
        <title>The genomes of chicory, endive, great burdock and yacon provide insights into Asteraceae palaeo-polyploidization history and plant inulin production.</title>
        <authorList>
            <person name="Fan W."/>
            <person name="Wang S."/>
            <person name="Wang H."/>
            <person name="Wang A."/>
            <person name="Jiang F."/>
            <person name="Liu H."/>
            <person name="Zhao H."/>
            <person name="Xu D."/>
            <person name="Zhang Y."/>
        </authorList>
    </citation>
    <scope>NUCLEOTIDE SEQUENCE [LARGE SCALE GENOMIC DNA]</scope>
    <source>
        <strain evidence="2">cv. Yunnan</strain>
    </source>
</reference>
<proteinExistence type="predicted"/>
<comment type="caution">
    <text evidence="1">The sequence shown here is derived from an EMBL/GenBank/DDBJ whole genome shotgun (WGS) entry which is preliminary data.</text>
</comment>
<keyword evidence="2" id="KW-1185">Reference proteome</keyword>
<dbReference type="Proteomes" id="UP001056120">
    <property type="component" value="Linkage Group LG11"/>
</dbReference>
<organism evidence="1 2">
    <name type="scientific">Smallanthus sonchifolius</name>
    <dbReference type="NCBI Taxonomy" id="185202"/>
    <lineage>
        <taxon>Eukaryota</taxon>
        <taxon>Viridiplantae</taxon>
        <taxon>Streptophyta</taxon>
        <taxon>Embryophyta</taxon>
        <taxon>Tracheophyta</taxon>
        <taxon>Spermatophyta</taxon>
        <taxon>Magnoliopsida</taxon>
        <taxon>eudicotyledons</taxon>
        <taxon>Gunneridae</taxon>
        <taxon>Pentapetalae</taxon>
        <taxon>asterids</taxon>
        <taxon>campanulids</taxon>
        <taxon>Asterales</taxon>
        <taxon>Asteraceae</taxon>
        <taxon>Asteroideae</taxon>
        <taxon>Heliantheae alliance</taxon>
        <taxon>Millerieae</taxon>
        <taxon>Smallanthus</taxon>
    </lineage>
</organism>
<sequence length="535" mass="61552">MPWVGLYIAIASLICTIAMAADVVRSFWQWKLWFPNKFFTLNAATITLMAIALKLPVDLTTKMGKTEARDTKMTGIYFLVTMLANFLPSLGLMDDGELLTNILALGILVITIIVNIWIQVYTKVLQPEPLEVIVFILLFPFIWPFSVALTVPASRKKLEQRYKESQQMVSSHQEKMFSSKELKRYVKKYWMMTETRNPQFVIACSPVSSAFGVICAIFAMLSIAYFAVRIDDTKNTTSDYKWSSKIIFIIQSVGIVVGSIAPVFRCITSIGHYNLSTKWSKNQLNVFRVEKHWIQTLQQWKRSHVHSHIRGRHCKMVFHNLILKRFKKVVNWHNDDVSSEIQEYRRYVVQIEEEEKLSNRVLRSTLHSITQLLNESEKEEPHNLMKLLEKSTGFNGVVMFNNDQVPPLFRGETHNCWCLVVVTLTTIAIALPNIANDILSACFTNLPRVIEVKCQHHEIEKRGDNIRNATRLLGKSKKILKILKACQLPNMDIDSMAYIDKWRVLTMSQIPNDGMVGIQTGMEFTKCTYAQMDKL</sequence>
<evidence type="ECO:0000313" key="2">
    <source>
        <dbReference type="Proteomes" id="UP001056120"/>
    </source>
</evidence>
<gene>
    <name evidence="1" type="ORF">L1987_33308</name>
</gene>
<reference evidence="1 2" key="2">
    <citation type="journal article" date="2022" name="Mol. Ecol. Resour.">
        <title>The genomes of chicory, endive, great burdock and yacon provide insights into Asteraceae paleo-polyploidization history and plant inulin production.</title>
        <authorList>
            <person name="Fan W."/>
            <person name="Wang S."/>
            <person name="Wang H."/>
            <person name="Wang A."/>
            <person name="Jiang F."/>
            <person name="Liu H."/>
            <person name="Zhao H."/>
            <person name="Xu D."/>
            <person name="Zhang Y."/>
        </authorList>
    </citation>
    <scope>NUCLEOTIDE SEQUENCE [LARGE SCALE GENOMIC DNA]</scope>
    <source>
        <strain evidence="2">cv. Yunnan</strain>
        <tissue evidence="1">Leaves</tissue>
    </source>
</reference>
<dbReference type="EMBL" id="CM042028">
    <property type="protein sequence ID" value="KAI3798042.1"/>
    <property type="molecule type" value="Genomic_DNA"/>
</dbReference>
<evidence type="ECO:0000313" key="1">
    <source>
        <dbReference type="EMBL" id="KAI3798042.1"/>
    </source>
</evidence>